<dbReference type="InterPro" id="IPR023214">
    <property type="entry name" value="HAD_sf"/>
</dbReference>
<dbReference type="HOGENOM" id="CLU_100976_0_0_7"/>
<sequence>MPLSCIVFDCDGVILESVNVKTEAFARVAEPFGCEVRDRLVAYHIENGGVSRYKKFEWMFREVLGREISSDELNELGRRYAEYAFEGVLNAQLVPGAYDAITAWHGCVPMYVCSGAPHEELTHILHERGLSRFFAGIYGSPPGKSELLAKVVKLADVDPATTVMVGDSKTDLRAAEDVGTLFYGRGDTFAGGTHPWGDDLTGLSAWLETLAAD</sequence>
<accession>A0A0H3ABG2</accession>
<dbReference type="EMBL" id="CP000527">
    <property type="protein sequence ID" value="ABM29657.1"/>
    <property type="molecule type" value="Genomic_DNA"/>
</dbReference>
<dbReference type="SFLD" id="SFLDS00003">
    <property type="entry name" value="Haloacid_Dehalogenase"/>
    <property type="match status" value="1"/>
</dbReference>
<dbReference type="AlphaFoldDB" id="A0A0H3ABG2"/>
<dbReference type="PANTHER" id="PTHR43434:SF1">
    <property type="entry name" value="PHOSPHOGLYCOLATE PHOSPHATASE"/>
    <property type="match status" value="1"/>
</dbReference>
<dbReference type="Gene3D" id="1.10.150.240">
    <property type="entry name" value="Putative phosphatase, domain 2"/>
    <property type="match status" value="1"/>
</dbReference>
<dbReference type="GO" id="GO:0008967">
    <property type="term" value="F:phosphoglycolate phosphatase activity"/>
    <property type="evidence" value="ECO:0007669"/>
    <property type="project" value="UniProtKB-EC"/>
</dbReference>
<dbReference type="InterPro" id="IPR036412">
    <property type="entry name" value="HAD-like_sf"/>
</dbReference>
<evidence type="ECO:0000256" key="1">
    <source>
        <dbReference type="ARBA" id="ARBA00000830"/>
    </source>
</evidence>
<dbReference type="Gene3D" id="3.40.50.1000">
    <property type="entry name" value="HAD superfamily/HAD-like"/>
    <property type="match status" value="1"/>
</dbReference>
<evidence type="ECO:0000313" key="6">
    <source>
        <dbReference type="Proteomes" id="UP000009173"/>
    </source>
</evidence>
<organism evidence="5 6">
    <name type="scientific">Nitratidesulfovibrio vulgaris (strain DP4)</name>
    <name type="common">Desulfovibrio vulgaris</name>
    <dbReference type="NCBI Taxonomy" id="391774"/>
    <lineage>
        <taxon>Bacteria</taxon>
        <taxon>Pseudomonadati</taxon>
        <taxon>Thermodesulfobacteriota</taxon>
        <taxon>Desulfovibrionia</taxon>
        <taxon>Desulfovibrionales</taxon>
        <taxon>Desulfovibrionaceae</taxon>
        <taxon>Nitratidesulfovibrio</taxon>
    </lineage>
</organism>
<dbReference type="InterPro" id="IPR050155">
    <property type="entry name" value="HAD-like_hydrolase_sf"/>
</dbReference>
<proteinExistence type="inferred from homology"/>
<dbReference type="Pfam" id="PF00702">
    <property type="entry name" value="Hydrolase"/>
    <property type="match status" value="1"/>
</dbReference>
<gene>
    <name evidence="5" type="ordered locus">Dvul_2645</name>
</gene>
<dbReference type="CDD" id="cd01427">
    <property type="entry name" value="HAD_like"/>
    <property type="match status" value="1"/>
</dbReference>
<comment type="similarity">
    <text evidence="3">Belongs to the HAD-like hydrolase superfamily. CbbY/CbbZ/Gph/YieH family.</text>
</comment>
<keyword evidence="5" id="KW-0378">Hydrolase</keyword>
<dbReference type="GO" id="GO:0006281">
    <property type="term" value="P:DNA repair"/>
    <property type="evidence" value="ECO:0007669"/>
    <property type="project" value="TreeGrafter"/>
</dbReference>
<name>A0A0H3ABG2_NITV4</name>
<evidence type="ECO:0000256" key="4">
    <source>
        <dbReference type="ARBA" id="ARBA00013078"/>
    </source>
</evidence>
<dbReference type="RefSeq" id="WP_011792993.1">
    <property type="nucleotide sequence ID" value="NC_008751.1"/>
</dbReference>
<dbReference type="GO" id="GO:0005829">
    <property type="term" value="C:cytosol"/>
    <property type="evidence" value="ECO:0007669"/>
    <property type="project" value="TreeGrafter"/>
</dbReference>
<dbReference type="PANTHER" id="PTHR43434">
    <property type="entry name" value="PHOSPHOGLYCOLATE PHOSPHATASE"/>
    <property type="match status" value="1"/>
</dbReference>
<comment type="catalytic activity">
    <reaction evidence="1">
        <text>2-phosphoglycolate + H2O = glycolate + phosphate</text>
        <dbReference type="Rhea" id="RHEA:14369"/>
        <dbReference type="ChEBI" id="CHEBI:15377"/>
        <dbReference type="ChEBI" id="CHEBI:29805"/>
        <dbReference type="ChEBI" id="CHEBI:43474"/>
        <dbReference type="ChEBI" id="CHEBI:58033"/>
        <dbReference type="EC" id="3.1.3.18"/>
    </reaction>
</comment>
<dbReference type="SFLD" id="SFLDG01129">
    <property type="entry name" value="C1.5:_HAD__Beta-PGM__Phosphata"/>
    <property type="match status" value="1"/>
</dbReference>
<dbReference type="InterPro" id="IPR023198">
    <property type="entry name" value="PGP-like_dom2"/>
</dbReference>
<comment type="pathway">
    <text evidence="2">Organic acid metabolism; glycolate biosynthesis; glycolate from 2-phosphoglycolate: step 1/1.</text>
</comment>
<evidence type="ECO:0000256" key="3">
    <source>
        <dbReference type="ARBA" id="ARBA00006171"/>
    </source>
</evidence>
<dbReference type="SUPFAM" id="SSF56784">
    <property type="entry name" value="HAD-like"/>
    <property type="match status" value="1"/>
</dbReference>
<evidence type="ECO:0000256" key="2">
    <source>
        <dbReference type="ARBA" id="ARBA00004818"/>
    </source>
</evidence>
<reference evidence="6" key="1">
    <citation type="journal article" date="2009" name="Environ. Microbiol.">
        <title>Contribution of mobile genetic elements to Desulfovibrio vulgaris genome plasticity.</title>
        <authorList>
            <person name="Walker C.B."/>
            <person name="Stolyar S."/>
            <person name="Chivian D."/>
            <person name="Pinel N."/>
            <person name="Gabster J.A."/>
            <person name="Dehal P.S."/>
            <person name="He Z."/>
            <person name="Yang Z.K."/>
            <person name="Yen H.C."/>
            <person name="Zhou J."/>
            <person name="Wall J.D."/>
            <person name="Hazen T.C."/>
            <person name="Arkin A.P."/>
            <person name="Stahl D.A."/>
        </authorList>
    </citation>
    <scope>NUCLEOTIDE SEQUENCE [LARGE SCALE GENOMIC DNA]</scope>
    <source>
        <strain evidence="6">DP4</strain>
    </source>
</reference>
<dbReference type="KEGG" id="dvl:Dvul_2645"/>
<dbReference type="EC" id="3.1.3.18" evidence="4"/>
<dbReference type="Proteomes" id="UP000009173">
    <property type="component" value="Chromosome"/>
</dbReference>
<protein>
    <recommendedName>
        <fullName evidence="4">phosphoglycolate phosphatase</fullName>
        <ecNumber evidence="4">3.1.3.18</ecNumber>
    </recommendedName>
</protein>
<evidence type="ECO:0000313" key="5">
    <source>
        <dbReference type="EMBL" id="ABM29657.1"/>
    </source>
</evidence>